<dbReference type="PIRSF" id="PIRSF006648">
    <property type="entry name" value="DrrB"/>
    <property type="match status" value="1"/>
</dbReference>
<keyword evidence="1" id="KW-1133">Transmembrane helix</keyword>
<proteinExistence type="predicted"/>
<dbReference type="InterPro" id="IPR047817">
    <property type="entry name" value="ABC2_TM_bact-type"/>
</dbReference>
<sequence length="272" mass="29551">MIDLLRVFRAEALKQRRRMSGSKTIFFSMLLWPLFELLTLYYTVRPVVGDSIAARWPAAADPDSLLAYIATGAVGFSFYFALVQSAWHFSFERQTGTLELLFLSPARRLVLVVANGVGALVQNAWLFACFSLALLASADAVHVAHPAMFLVAFLALFVPSVGWGALLNGMLIFSRDSSFLFTVLGGPMAFSSGARLPLSMLPGWIATIGTVLPLTGSLIVVRGALLEGRWLNELAGPLVGLGVSTLVMLVLASFILRIGERRAQRTGQLNLF</sequence>
<keyword evidence="1" id="KW-0472">Membrane</keyword>
<dbReference type="PANTHER" id="PTHR43229">
    <property type="entry name" value="NODULATION PROTEIN J"/>
    <property type="match status" value="1"/>
</dbReference>
<keyword evidence="1" id="KW-0812">Transmembrane</keyword>
<reference evidence="3 4" key="1">
    <citation type="submission" date="2020-11" db="EMBL/GenBank/DDBJ databases">
        <title>Sequencing the genomes of 1000 actinobacteria strains.</title>
        <authorList>
            <person name="Klenk H.-P."/>
        </authorList>
    </citation>
    <scope>NUCLEOTIDE SEQUENCE [LARGE SCALE GENOMIC DNA]</scope>
    <source>
        <strain evidence="3 4">DSM 101692</strain>
    </source>
</reference>
<feature type="transmembrane region" description="Helical" evidence="1">
    <location>
        <begin position="109"/>
        <end position="135"/>
    </location>
</feature>
<evidence type="ECO:0000259" key="2">
    <source>
        <dbReference type="PROSITE" id="PS51012"/>
    </source>
</evidence>
<feature type="transmembrane region" description="Helical" evidence="1">
    <location>
        <begin position="64"/>
        <end position="89"/>
    </location>
</feature>
<feature type="transmembrane region" description="Helical" evidence="1">
    <location>
        <begin position="147"/>
        <end position="167"/>
    </location>
</feature>
<comment type="caution">
    <text evidence="3">The sequence shown here is derived from an EMBL/GenBank/DDBJ whole genome shotgun (WGS) entry which is preliminary data.</text>
</comment>
<dbReference type="InterPro" id="IPR051784">
    <property type="entry name" value="Nod_factor_ABC_transporter"/>
</dbReference>
<feature type="transmembrane region" description="Helical" evidence="1">
    <location>
        <begin position="204"/>
        <end position="225"/>
    </location>
</feature>
<organism evidence="3 4">
    <name type="scientific">Micromonospora ureilytica</name>
    <dbReference type="NCBI Taxonomy" id="709868"/>
    <lineage>
        <taxon>Bacteria</taxon>
        <taxon>Bacillati</taxon>
        <taxon>Actinomycetota</taxon>
        <taxon>Actinomycetes</taxon>
        <taxon>Micromonosporales</taxon>
        <taxon>Micromonosporaceae</taxon>
        <taxon>Micromonospora</taxon>
    </lineage>
</organism>
<dbReference type="RefSeq" id="WP_196925651.1">
    <property type="nucleotide sequence ID" value="NZ_CP108567.1"/>
</dbReference>
<evidence type="ECO:0000256" key="1">
    <source>
        <dbReference type="SAM" id="Phobius"/>
    </source>
</evidence>
<evidence type="ECO:0000313" key="4">
    <source>
        <dbReference type="Proteomes" id="UP000614915"/>
    </source>
</evidence>
<dbReference type="Proteomes" id="UP000614915">
    <property type="component" value="Unassembled WGS sequence"/>
</dbReference>
<dbReference type="PROSITE" id="PS51012">
    <property type="entry name" value="ABC_TM2"/>
    <property type="match status" value="1"/>
</dbReference>
<dbReference type="InterPro" id="IPR000412">
    <property type="entry name" value="ABC_2_transport"/>
</dbReference>
<gene>
    <name evidence="3" type="ORF">IW248_000748</name>
</gene>
<keyword evidence="4" id="KW-1185">Reference proteome</keyword>
<dbReference type="EMBL" id="JADOTX010000001">
    <property type="protein sequence ID" value="MBG6064461.1"/>
    <property type="molecule type" value="Genomic_DNA"/>
</dbReference>
<accession>A0ABS0JBN4</accession>
<protein>
    <submittedName>
        <fullName evidence="3">ABC-2 type transport system permease protein</fullName>
    </submittedName>
</protein>
<feature type="transmembrane region" description="Helical" evidence="1">
    <location>
        <begin position="24"/>
        <end position="44"/>
    </location>
</feature>
<dbReference type="PANTHER" id="PTHR43229:SF6">
    <property type="entry name" value="ABC-TYPE MULTIDRUG TRANSPORT SYSTEM, PERMEASE COMPONENT"/>
    <property type="match status" value="1"/>
</dbReference>
<name>A0ABS0JBN4_9ACTN</name>
<feature type="transmembrane region" description="Helical" evidence="1">
    <location>
        <begin position="237"/>
        <end position="256"/>
    </location>
</feature>
<feature type="domain" description="ABC transmembrane type-2" evidence="2">
    <location>
        <begin position="24"/>
        <end position="259"/>
    </location>
</feature>
<evidence type="ECO:0000313" key="3">
    <source>
        <dbReference type="EMBL" id="MBG6064461.1"/>
    </source>
</evidence>